<comment type="caution">
    <text evidence="1">The sequence shown here is derived from an EMBL/GenBank/DDBJ whole genome shotgun (WGS) entry which is preliminary data.</text>
</comment>
<name>A0A1F6GFE5_9PROT</name>
<sequence>MYQKLAGSAAEVLGYQISGRVTTEEIETVIKDLEAAIEAHGKIRLLVEMKHWTGMDPMAALEDLQFLIKHINQISHLAVIGDHFWERLLTQFGAFFVSTLTQYFEEGQVEEAWAWIKNG</sequence>
<dbReference type="SUPFAM" id="SSF52091">
    <property type="entry name" value="SpoIIaa-like"/>
    <property type="match status" value="1"/>
</dbReference>
<dbReference type="Pfam" id="PF11964">
    <property type="entry name" value="SpoIIAA-like"/>
    <property type="match status" value="1"/>
</dbReference>
<evidence type="ECO:0000313" key="1">
    <source>
        <dbReference type="EMBL" id="OGG96843.1"/>
    </source>
</evidence>
<dbReference type="Gene3D" id="3.40.50.10600">
    <property type="entry name" value="SpoIIaa-like domains"/>
    <property type="match status" value="1"/>
</dbReference>
<gene>
    <name evidence="1" type="ORF">A2527_00240</name>
</gene>
<dbReference type="InterPro" id="IPR021866">
    <property type="entry name" value="SpoIIAA-like"/>
</dbReference>
<organism evidence="1 2">
    <name type="scientific">Candidatus Lambdaproteobacteria bacterium RIFOXYD2_FULL_50_16</name>
    <dbReference type="NCBI Taxonomy" id="1817772"/>
    <lineage>
        <taxon>Bacteria</taxon>
        <taxon>Pseudomonadati</taxon>
        <taxon>Pseudomonadota</taxon>
        <taxon>Candidatus Lambdaproteobacteria</taxon>
    </lineage>
</organism>
<evidence type="ECO:0008006" key="3">
    <source>
        <dbReference type="Google" id="ProtNLM"/>
    </source>
</evidence>
<accession>A0A1F6GFE5</accession>
<reference evidence="1 2" key="1">
    <citation type="journal article" date="2016" name="Nat. Commun.">
        <title>Thousands of microbial genomes shed light on interconnected biogeochemical processes in an aquifer system.</title>
        <authorList>
            <person name="Anantharaman K."/>
            <person name="Brown C.T."/>
            <person name="Hug L.A."/>
            <person name="Sharon I."/>
            <person name="Castelle C.J."/>
            <person name="Probst A.J."/>
            <person name="Thomas B.C."/>
            <person name="Singh A."/>
            <person name="Wilkins M.J."/>
            <person name="Karaoz U."/>
            <person name="Brodie E.L."/>
            <person name="Williams K.H."/>
            <person name="Hubbard S.S."/>
            <person name="Banfield J.F."/>
        </authorList>
    </citation>
    <scope>NUCLEOTIDE SEQUENCE [LARGE SCALE GENOMIC DNA]</scope>
</reference>
<dbReference type="AlphaFoldDB" id="A0A1F6GFE5"/>
<evidence type="ECO:0000313" key="2">
    <source>
        <dbReference type="Proteomes" id="UP000178449"/>
    </source>
</evidence>
<proteinExistence type="predicted"/>
<dbReference type="EMBL" id="MFNE01000008">
    <property type="protein sequence ID" value="OGG96843.1"/>
    <property type="molecule type" value="Genomic_DNA"/>
</dbReference>
<protein>
    <recommendedName>
        <fullName evidence="3">STAS/SEC14 domain-containing protein</fullName>
    </recommendedName>
</protein>
<dbReference type="InterPro" id="IPR036513">
    <property type="entry name" value="STAS_dom_sf"/>
</dbReference>
<dbReference type="InterPro" id="IPR038396">
    <property type="entry name" value="SpoIIAA-like_sf"/>
</dbReference>
<dbReference type="STRING" id="1817772.A2527_00240"/>
<dbReference type="Proteomes" id="UP000178449">
    <property type="component" value="Unassembled WGS sequence"/>
</dbReference>